<dbReference type="InterPro" id="IPR042185">
    <property type="entry name" value="Serpin_sf_2"/>
</dbReference>
<dbReference type="PROSITE" id="PS51257">
    <property type="entry name" value="PROKAR_LIPOPROTEIN"/>
    <property type="match status" value="1"/>
</dbReference>
<dbReference type="PANTHER" id="PTHR11461:SF211">
    <property type="entry name" value="GH10112P-RELATED"/>
    <property type="match status" value="1"/>
</dbReference>
<keyword evidence="4" id="KW-1185">Reference proteome</keyword>
<dbReference type="PANTHER" id="PTHR11461">
    <property type="entry name" value="SERINE PROTEASE INHIBITOR, SERPIN"/>
    <property type="match status" value="1"/>
</dbReference>
<dbReference type="Gene3D" id="2.30.39.10">
    <property type="entry name" value="Alpha-1-antitrypsin, domain 1"/>
    <property type="match status" value="1"/>
</dbReference>
<accession>E6TXJ1</accession>
<evidence type="ECO:0000313" key="3">
    <source>
        <dbReference type="EMBL" id="ADU28805.1"/>
    </source>
</evidence>
<dbReference type="STRING" id="649639.Bcell_0523"/>
<dbReference type="InterPro" id="IPR000215">
    <property type="entry name" value="Serpin_fam"/>
</dbReference>
<dbReference type="InterPro" id="IPR023795">
    <property type="entry name" value="Serpin_CS"/>
</dbReference>
<dbReference type="eggNOG" id="COG4826">
    <property type="taxonomic scope" value="Bacteria"/>
</dbReference>
<dbReference type="Proteomes" id="UP000001401">
    <property type="component" value="Chromosome"/>
</dbReference>
<reference evidence="3" key="1">
    <citation type="submission" date="2010-12" db="EMBL/GenBank/DDBJ databases">
        <title>Complete sequence of Bacillus cellulosilyticus DSM 2522.</title>
        <authorList>
            <consortium name="US DOE Joint Genome Institute"/>
            <person name="Lucas S."/>
            <person name="Copeland A."/>
            <person name="Lapidus A."/>
            <person name="Cheng J.-F."/>
            <person name="Bruce D."/>
            <person name="Goodwin L."/>
            <person name="Pitluck S."/>
            <person name="Chertkov O."/>
            <person name="Detter J.C."/>
            <person name="Han C."/>
            <person name="Tapia R."/>
            <person name="Land M."/>
            <person name="Hauser L."/>
            <person name="Jeffries C."/>
            <person name="Kyrpides N."/>
            <person name="Ivanova N."/>
            <person name="Mikhailova N."/>
            <person name="Brumm P."/>
            <person name="Mead D."/>
            <person name="Woyke T."/>
        </authorList>
    </citation>
    <scope>NUCLEOTIDE SEQUENCE [LARGE SCALE GENOMIC DNA]</scope>
    <source>
        <strain evidence="3">DSM 2522</strain>
    </source>
</reference>
<dbReference type="InterPro" id="IPR023796">
    <property type="entry name" value="Serpin_dom"/>
</dbReference>
<comment type="similarity">
    <text evidence="1">Belongs to the serpin family.</text>
</comment>
<dbReference type="SUPFAM" id="SSF56574">
    <property type="entry name" value="Serpins"/>
    <property type="match status" value="1"/>
</dbReference>
<dbReference type="HOGENOM" id="CLU_023330_0_3_9"/>
<gene>
    <name evidence="3" type="ordered locus">Bcell_0523</name>
</gene>
<dbReference type="SMART" id="SM00093">
    <property type="entry name" value="SERPIN"/>
    <property type="match status" value="1"/>
</dbReference>
<dbReference type="KEGG" id="bco:Bcell_0523"/>
<dbReference type="AlphaFoldDB" id="E6TXJ1"/>
<evidence type="ECO:0000259" key="2">
    <source>
        <dbReference type="SMART" id="SM00093"/>
    </source>
</evidence>
<evidence type="ECO:0000256" key="1">
    <source>
        <dbReference type="RuleBase" id="RU000411"/>
    </source>
</evidence>
<name>E6TXJ1_EVAC2</name>
<feature type="domain" description="Serpin" evidence="2">
    <location>
        <begin position="49"/>
        <end position="406"/>
    </location>
</feature>
<dbReference type="Gene3D" id="3.30.497.10">
    <property type="entry name" value="Antithrombin, subunit I, domain 2"/>
    <property type="match status" value="1"/>
</dbReference>
<dbReference type="OrthoDB" id="9764871at2"/>
<dbReference type="RefSeq" id="WP_013487146.1">
    <property type="nucleotide sequence ID" value="NC_014829.1"/>
</dbReference>
<protein>
    <submittedName>
        <fullName evidence="3">Proteinase inhibitor I4 serpin</fullName>
    </submittedName>
</protein>
<organism evidence="3 4">
    <name type="scientific">Evansella cellulosilytica (strain ATCC 21833 / DSM 2522 / FERM P-1141 / JCM 9156 / N-4)</name>
    <name type="common">Bacillus cellulosilyticus</name>
    <dbReference type="NCBI Taxonomy" id="649639"/>
    <lineage>
        <taxon>Bacteria</taxon>
        <taxon>Bacillati</taxon>
        <taxon>Bacillota</taxon>
        <taxon>Bacilli</taxon>
        <taxon>Bacillales</taxon>
        <taxon>Bacillaceae</taxon>
        <taxon>Evansella</taxon>
    </lineage>
</organism>
<dbReference type="PROSITE" id="PS00284">
    <property type="entry name" value="SERPIN"/>
    <property type="match status" value="1"/>
</dbReference>
<dbReference type="CDD" id="cd19588">
    <property type="entry name" value="serpin_miropin-like"/>
    <property type="match status" value="1"/>
</dbReference>
<dbReference type="GO" id="GO:0004867">
    <property type="term" value="F:serine-type endopeptidase inhibitor activity"/>
    <property type="evidence" value="ECO:0007669"/>
    <property type="project" value="InterPro"/>
</dbReference>
<dbReference type="EMBL" id="CP002394">
    <property type="protein sequence ID" value="ADU28805.1"/>
    <property type="molecule type" value="Genomic_DNA"/>
</dbReference>
<evidence type="ECO:0000313" key="4">
    <source>
        <dbReference type="Proteomes" id="UP000001401"/>
    </source>
</evidence>
<dbReference type="GO" id="GO:0005615">
    <property type="term" value="C:extracellular space"/>
    <property type="evidence" value="ECO:0007669"/>
    <property type="project" value="InterPro"/>
</dbReference>
<dbReference type="MEROPS" id="I04.073"/>
<dbReference type="InterPro" id="IPR042178">
    <property type="entry name" value="Serpin_sf_1"/>
</dbReference>
<dbReference type="InterPro" id="IPR036186">
    <property type="entry name" value="Serpin_sf"/>
</dbReference>
<dbReference type="Pfam" id="PF00079">
    <property type="entry name" value="Serpin"/>
    <property type="match status" value="1"/>
</dbReference>
<proteinExistence type="inferred from homology"/>
<sequence>MKKIITITIMLIYVVILLVGCGSNEDKSNFRTTPERKSDISDGQQKFAFDLISELENDLKENENMFISPMSISIALAMVVNGAEGETKEEILQTLHLNELSDEVRNEYYKQLIMYLENHNEDFLMSIANSIWSDDKFEAKEPFITENKEMLFSEVREQPLLTQQTVDDINEWASENTNGNIEKIFDSVNDMHPEVVMYLINAIYLKGNWELPFNEEMTKKGTFYNVDNTESTIDFMWQSAKYSYTETRELQAVRLPYANSNAFMTIVLPKHIDKFEINESKWKKINHSFDEEMIDIKMPKFTLEYENEMSNYLKNLGIEKAFNKAQSDFSRITDDPRFVISRVLHNTFVEVDEKGSEAAAVTAIEAVAESSIVTKIPEMVINRPFYIFIHDEEFDVILFAGRINTIY</sequence>